<sequence length="218" mass="23887">MKRRRSLTAPAGLVFAGCLLVSLAGIGAWYDRQAGAATEQALNFLDRDLAREGWSAEVRQVTAWAIRENDHAGLPFVVIDQARGRVFAFDAKGRLAGSTPILRSPEWADDGAPAGRFVADTRRSGHAGAIVWANEHDTLSLLAAPPSWKRQPVAVQHHAGRVHGRSLHVTGEFYDQHLQAFRQQAGVAYVLPGTLEMRRTLRVYAATRPTFEDTGRIA</sequence>
<reference evidence="1 2" key="1">
    <citation type="journal article" date="2020" name="Nature">
        <title>Bacterial chemolithoautotrophy via manganese oxidation.</title>
        <authorList>
            <person name="Yu H."/>
            <person name="Leadbetter J.R."/>
        </authorList>
    </citation>
    <scope>NUCLEOTIDE SEQUENCE [LARGE SCALE GENOMIC DNA]</scope>
    <source>
        <strain evidence="1 2">RBP-1</strain>
    </source>
</reference>
<protein>
    <submittedName>
        <fullName evidence="1">Uncharacterized protein</fullName>
    </submittedName>
</protein>
<dbReference type="RefSeq" id="WP_168109450.1">
    <property type="nucleotide sequence ID" value="NZ_VTOX01000010.1"/>
</dbReference>
<comment type="caution">
    <text evidence="1">The sequence shown here is derived from an EMBL/GenBank/DDBJ whole genome shotgun (WGS) entry which is preliminary data.</text>
</comment>
<keyword evidence="2" id="KW-1185">Reference proteome</keyword>
<evidence type="ECO:0000313" key="2">
    <source>
        <dbReference type="Proteomes" id="UP000521868"/>
    </source>
</evidence>
<dbReference type="PROSITE" id="PS51257">
    <property type="entry name" value="PROKAR_LIPOPROTEIN"/>
    <property type="match status" value="1"/>
</dbReference>
<dbReference type="AlphaFoldDB" id="A0A7X6I8F1"/>
<proteinExistence type="predicted"/>
<gene>
    <name evidence="1" type="ORF">RAMLITH_21100</name>
</gene>
<accession>A0A7X6I8F1</accession>
<organism evidence="1 2">
    <name type="scientific">Ramlibacter lithotrophicus</name>
    <dbReference type="NCBI Taxonomy" id="2606681"/>
    <lineage>
        <taxon>Bacteria</taxon>
        <taxon>Pseudomonadati</taxon>
        <taxon>Pseudomonadota</taxon>
        <taxon>Betaproteobacteria</taxon>
        <taxon>Burkholderiales</taxon>
        <taxon>Comamonadaceae</taxon>
        <taxon>Ramlibacter</taxon>
    </lineage>
</organism>
<evidence type="ECO:0000313" key="1">
    <source>
        <dbReference type="EMBL" id="NKE68320.1"/>
    </source>
</evidence>
<name>A0A7X6I8F1_9BURK</name>
<dbReference type="Proteomes" id="UP000521868">
    <property type="component" value="Unassembled WGS sequence"/>
</dbReference>
<dbReference type="EMBL" id="VTOX01000010">
    <property type="protein sequence ID" value="NKE68320.1"/>
    <property type="molecule type" value="Genomic_DNA"/>
</dbReference>